<evidence type="ECO:0000313" key="10">
    <source>
        <dbReference type="EMBL" id="HII70974.1"/>
    </source>
</evidence>
<dbReference type="InterPro" id="IPR023540">
    <property type="entry name" value="PPAT_arch"/>
</dbReference>
<keyword evidence="1 7" id="KW-0963">Cytoplasm</keyword>
<protein>
    <recommendedName>
        <fullName evidence="7">Phosphopantetheine adenylyltransferase</fullName>
        <ecNumber evidence="7">2.7.7.3</ecNumber>
    </recommendedName>
    <alternativeName>
        <fullName evidence="7">Dephospho-CoA pyrophosphorylase</fullName>
    </alternativeName>
    <alternativeName>
        <fullName evidence="7">Pantetheine-phosphate adenylyltransferase</fullName>
        <shortName evidence="7">PPAT</shortName>
    </alternativeName>
</protein>
<dbReference type="GO" id="GO:0005737">
    <property type="term" value="C:cytoplasm"/>
    <property type="evidence" value="ECO:0007669"/>
    <property type="project" value="UniProtKB-SubCell"/>
</dbReference>
<dbReference type="InterPro" id="IPR004821">
    <property type="entry name" value="Cyt_trans-like"/>
</dbReference>
<evidence type="ECO:0000259" key="9">
    <source>
        <dbReference type="Pfam" id="PF01467"/>
    </source>
</evidence>
<evidence type="ECO:0000256" key="1">
    <source>
        <dbReference type="ARBA" id="ARBA00022490"/>
    </source>
</evidence>
<sequence length="154" mass="17301">MARFRKVVVGGTFDRLHLGHQRLLSVALELGDRVVIGVTTDSFVREEGKKGVEPFEERVRAVRRFVEEKGASDRVEIVPLEDRYGTTLEDDEMDAIVVSPETEPVALEINELRRKRGFPPLSIVVIPFVLDGDGRKISSSRLRGEVDEGPCRDD</sequence>
<dbReference type="Proteomes" id="UP000619545">
    <property type="component" value="Unassembled WGS sequence"/>
</dbReference>
<gene>
    <name evidence="7" type="primary">coaD</name>
    <name evidence="10" type="ORF">HA336_07075</name>
</gene>
<dbReference type="RefSeq" id="WP_148679828.1">
    <property type="nucleotide sequence ID" value="NZ_DUJS01000004.1"/>
</dbReference>
<evidence type="ECO:0000256" key="6">
    <source>
        <dbReference type="ARBA" id="ARBA00022993"/>
    </source>
</evidence>
<evidence type="ECO:0000256" key="8">
    <source>
        <dbReference type="SAM" id="MobiDB-lite"/>
    </source>
</evidence>
<dbReference type="UniPathway" id="UPA00241"/>
<keyword evidence="4 7" id="KW-0547">Nucleotide-binding</keyword>
<dbReference type="Gene3D" id="3.40.50.620">
    <property type="entry name" value="HUPs"/>
    <property type="match status" value="1"/>
</dbReference>
<feature type="domain" description="Cytidyltransferase-like" evidence="9">
    <location>
        <begin position="8"/>
        <end position="143"/>
    </location>
</feature>
<comment type="catalytic activity">
    <reaction evidence="7">
        <text>(R)-4'-phosphopantetheine + ATP + H(+) = 3'-dephospho-CoA + diphosphate</text>
        <dbReference type="Rhea" id="RHEA:19801"/>
        <dbReference type="ChEBI" id="CHEBI:15378"/>
        <dbReference type="ChEBI" id="CHEBI:30616"/>
        <dbReference type="ChEBI" id="CHEBI:33019"/>
        <dbReference type="ChEBI" id="CHEBI:57328"/>
        <dbReference type="ChEBI" id="CHEBI:61723"/>
        <dbReference type="EC" id="2.7.7.3"/>
    </reaction>
</comment>
<dbReference type="GO" id="GO:0004595">
    <property type="term" value="F:pantetheine-phosphate adenylyltransferase activity"/>
    <property type="evidence" value="ECO:0007669"/>
    <property type="project" value="UniProtKB-UniRule"/>
</dbReference>
<dbReference type="PANTHER" id="PTHR43793:SF1">
    <property type="entry name" value="FAD SYNTHASE"/>
    <property type="match status" value="1"/>
</dbReference>
<evidence type="ECO:0000256" key="5">
    <source>
        <dbReference type="ARBA" id="ARBA00022840"/>
    </source>
</evidence>
<dbReference type="GO" id="GO:0015937">
    <property type="term" value="P:coenzyme A biosynthetic process"/>
    <property type="evidence" value="ECO:0007669"/>
    <property type="project" value="UniProtKB-UniRule"/>
</dbReference>
<evidence type="ECO:0000256" key="3">
    <source>
        <dbReference type="ARBA" id="ARBA00022695"/>
    </source>
</evidence>
<dbReference type="CDD" id="cd02164">
    <property type="entry name" value="PPAT_CoAS"/>
    <property type="match status" value="1"/>
</dbReference>
<reference evidence="10" key="1">
    <citation type="journal article" date="2020" name="bioRxiv">
        <title>A rank-normalized archaeal taxonomy based on genome phylogeny resolves widespread incomplete and uneven classifications.</title>
        <authorList>
            <person name="Rinke C."/>
            <person name="Chuvochina M."/>
            <person name="Mussig A.J."/>
            <person name="Chaumeil P.-A."/>
            <person name="Waite D.W."/>
            <person name="Whitman W.B."/>
            <person name="Parks D.H."/>
            <person name="Hugenholtz P."/>
        </authorList>
    </citation>
    <scope>NUCLEOTIDE SEQUENCE</scope>
    <source>
        <strain evidence="10">UBA8853</strain>
    </source>
</reference>
<dbReference type="InterPro" id="IPR050385">
    <property type="entry name" value="Archaeal_FAD_synthase"/>
</dbReference>
<comment type="function">
    <text evidence="7">Reversibly transfers an adenylyl group from ATP to 4'-phosphopantetheine, yielding dephospho-CoA (dPCoA) and pyrophosphate.</text>
</comment>
<keyword evidence="2 7" id="KW-0808">Transferase</keyword>
<feature type="region of interest" description="Disordered" evidence="8">
    <location>
        <begin position="134"/>
        <end position="154"/>
    </location>
</feature>
<dbReference type="EMBL" id="DUJS01000004">
    <property type="protein sequence ID" value="HII70974.1"/>
    <property type="molecule type" value="Genomic_DNA"/>
</dbReference>
<evidence type="ECO:0000256" key="2">
    <source>
        <dbReference type="ARBA" id="ARBA00022679"/>
    </source>
</evidence>
<dbReference type="PANTHER" id="PTHR43793">
    <property type="entry name" value="FAD SYNTHASE"/>
    <property type="match status" value="1"/>
</dbReference>
<comment type="similarity">
    <text evidence="7">Belongs to the eukaryotic CoaD family.</text>
</comment>
<keyword evidence="3 7" id="KW-0548">Nucleotidyltransferase</keyword>
<dbReference type="GO" id="GO:0005524">
    <property type="term" value="F:ATP binding"/>
    <property type="evidence" value="ECO:0007669"/>
    <property type="project" value="UniProtKB-KW"/>
</dbReference>
<dbReference type="InterPro" id="IPR014729">
    <property type="entry name" value="Rossmann-like_a/b/a_fold"/>
</dbReference>
<dbReference type="AlphaFoldDB" id="A0A832T7E2"/>
<keyword evidence="5 7" id="KW-0067">ATP-binding</keyword>
<organism evidence="10 11">
    <name type="scientific">Methanopyrus kandleri</name>
    <dbReference type="NCBI Taxonomy" id="2320"/>
    <lineage>
        <taxon>Archaea</taxon>
        <taxon>Methanobacteriati</taxon>
        <taxon>Methanobacteriota</taxon>
        <taxon>Methanomada group</taxon>
        <taxon>Methanopyri</taxon>
        <taxon>Methanopyrales</taxon>
        <taxon>Methanopyraceae</taxon>
        <taxon>Methanopyrus</taxon>
    </lineage>
</organism>
<proteinExistence type="inferred from homology"/>
<evidence type="ECO:0000313" key="11">
    <source>
        <dbReference type="Proteomes" id="UP000619545"/>
    </source>
</evidence>
<keyword evidence="6 7" id="KW-0173">Coenzyme A biosynthesis</keyword>
<dbReference type="SUPFAM" id="SSF52374">
    <property type="entry name" value="Nucleotidylyl transferase"/>
    <property type="match status" value="1"/>
</dbReference>
<evidence type="ECO:0000256" key="4">
    <source>
        <dbReference type="ARBA" id="ARBA00022741"/>
    </source>
</evidence>
<evidence type="ECO:0000256" key="7">
    <source>
        <dbReference type="HAMAP-Rule" id="MF_00647"/>
    </source>
</evidence>
<comment type="caution">
    <text evidence="10">The sequence shown here is derived from an EMBL/GenBank/DDBJ whole genome shotgun (WGS) entry which is preliminary data.</text>
</comment>
<dbReference type="Pfam" id="PF01467">
    <property type="entry name" value="CTP_transf_like"/>
    <property type="match status" value="1"/>
</dbReference>
<comment type="pathway">
    <text evidence="7">Cofactor biosynthesis; coenzyme A biosynthesis.</text>
</comment>
<dbReference type="NCBIfam" id="TIGR00125">
    <property type="entry name" value="cyt_tran_rel"/>
    <property type="match status" value="1"/>
</dbReference>
<dbReference type="HAMAP" id="MF_00647">
    <property type="entry name" value="PPAT_arch"/>
    <property type="match status" value="1"/>
</dbReference>
<name>A0A832T7E2_9EURY</name>
<dbReference type="GeneID" id="1478099"/>
<dbReference type="EC" id="2.7.7.3" evidence="7"/>
<dbReference type="NCBIfam" id="NF001985">
    <property type="entry name" value="PRK00777.1"/>
    <property type="match status" value="1"/>
</dbReference>
<accession>A0A832T7E2</accession>
<comment type="subcellular location">
    <subcellularLocation>
        <location evidence="7">Cytoplasm</location>
    </subcellularLocation>
</comment>